<keyword evidence="11" id="KW-1185">Reference proteome</keyword>
<dbReference type="SMART" id="SM00129">
    <property type="entry name" value="KISc"/>
    <property type="match status" value="1"/>
</dbReference>
<dbReference type="GO" id="GO:0005876">
    <property type="term" value="C:spindle microtubule"/>
    <property type="evidence" value="ECO:0007669"/>
    <property type="project" value="TreeGrafter"/>
</dbReference>
<feature type="non-terminal residue" evidence="10">
    <location>
        <position position="1"/>
    </location>
</feature>
<dbReference type="PROSITE" id="PS50067">
    <property type="entry name" value="KINESIN_MOTOR_2"/>
    <property type="match status" value="1"/>
</dbReference>
<dbReference type="AlphaFoldDB" id="A0A7K5G3S0"/>
<evidence type="ECO:0000256" key="3">
    <source>
        <dbReference type="ARBA" id="ARBA00022741"/>
    </source>
</evidence>
<dbReference type="GO" id="GO:0005524">
    <property type="term" value="F:ATP binding"/>
    <property type="evidence" value="ECO:0007669"/>
    <property type="project" value="UniProtKB-UniRule"/>
</dbReference>
<dbReference type="OrthoDB" id="3176171at2759"/>
<dbReference type="InterPro" id="IPR001752">
    <property type="entry name" value="Kinesin_motor_dom"/>
</dbReference>
<feature type="region of interest" description="Disordered" evidence="8">
    <location>
        <begin position="1"/>
        <end position="23"/>
    </location>
</feature>
<comment type="similarity">
    <text evidence="7">Belongs to the TRAFAC class myosin-kinesin ATPase superfamily. Kinesin family.</text>
</comment>
<dbReference type="EMBL" id="VZRC01000013">
    <property type="protein sequence ID" value="NWS51810.1"/>
    <property type="molecule type" value="Genomic_DNA"/>
</dbReference>
<evidence type="ECO:0000256" key="7">
    <source>
        <dbReference type="PROSITE-ProRule" id="PRU00283"/>
    </source>
</evidence>
<keyword evidence="2" id="KW-0963">Cytoplasm</keyword>
<dbReference type="PANTHER" id="PTHR47970">
    <property type="entry name" value="KINESIN-LIKE PROTEIN KIF11"/>
    <property type="match status" value="1"/>
</dbReference>
<keyword evidence="3 7" id="KW-0547">Nucleotide-binding</keyword>
<feature type="domain" description="Kinesin motor" evidence="9">
    <location>
        <begin position="1"/>
        <end position="131"/>
    </location>
</feature>
<comment type="subcellular location">
    <subcellularLocation>
        <location evidence="1">Cytoplasm</location>
        <location evidence="1">Cytoskeleton</location>
    </subcellularLocation>
</comment>
<dbReference type="SUPFAM" id="SSF52540">
    <property type="entry name" value="P-loop containing nucleoside triphosphate hydrolases"/>
    <property type="match status" value="1"/>
</dbReference>
<name>A0A7K5G3S0_9AVES</name>
<organism evidence="10 11">
    <name type="scientific">Chunga burmeisteri</name>
    <name type="common">Black-legged seriema</name>
    <dbReference type="NCBI Taxonomy" id="1352770"/>
    <lineage>
        <taxon>Eukaryota</taxon>
        <taxon>Metazoa</taxon>
        <taxon>Chordata</taxon>
        <taxon>Craniata</taxon>
        <taxon>Vertebrata</taxon>
        <taxon>Euteleostomi</taxon>
        <taxon>Archelosauria</taxon>
        <taxon>Archosauria</taxon>
        <taxon>Dinosauria</taxon>
        <taxon>Saurischia</taxon>
        <taxon>Theropoda</taxon>
        <taxon>Coelurosauria</taxon>
        <taxon>Aves</taxon>
        <taxon>Neognathae</taxon>
        <taxon>Neoaves</taxon>
        <taxon>Telluraves</taxon>
        <taxon>Australaves</taxon>
        <taxon>Cariamiformes</taxon>
        <taxon>Cariamidae</taxon>
        <taxon>Chunga</taxon>
    </lineage>
</organism>
<keyword evidence="5 7" id="KW-0505">Motor protein</keyword>
<dbReference type="GO" id="GO:0008017">
    <property type="term" value="F:microtubule binding"/>
    <property type="evidence" value="ECO:0007669"/>
    <property type="project" value="InterPro"/>
</dbReference>
<evidence type="ECO:0000256" key="4">
    <source>
        <dbReference type="ARBA" id="ARBA00022840"/>
    </source>
</evidence>
<dbReference type="GO" id="GO:0072686">
    <property type="term" value="C:mitotic spindle"/>
    <property type="evidence" value="ECO:0007669"/>
    <property type="project" value="TreeGrafter"/>
</dbReference>
<feature type="non-terminal residue" evidence="10">
    <location>
        <position position="131"/>
    </location>
</feature>
<evidence type="ECO:0000259" key="9">
    <source>
        <dbReference type="PROSITE" id="PS50067"/>
    </source>
</evidence>
<evidence type="ECO:0000313" key="11">
    <source>
        <dbReference type="Proteomes" id="UP000541181"/>
    </source>
</evidence>
<keyword evidence="6" id="KW-0206">Cytoskeleton</keyword>
<feature type="binding site" evidence="7">
    <location>
        <begin position="4"/>
        <end position="11"/>
    </location>
    <ligand>
        <name>ATP</name>
        <dbReference type="ChEBI" id="CHEBI:30616"/>
    </ligand>
</feature>
<dbReference type="GO" id="GO:0090307">
    <property type="term" value="P:mitotic spindle assembly"/>
    <property type="evidence" value="ECO:0007669"/>
    <property type="project" value="TreeGrafter"/>
</dbReference>
<dbReference type="InterPro" id="IPR027417">
    <property type="entry name" value="P-loop_NTPase"/>
</dbReference>
<keyword evidence="4 7" id="KW-0067">ATP-binding</keyword>
<gene>
    <name evidence="10" type="primary">Kif11_0</name>
    <name evidence="10" type="ORF">CHUBUR_R06046</name>
</gene>
<dbReference type="Proteomes" id="UP000541181">
    <property type="component" value="Unassembled WGS sequence"/>
</dbReference>
<evidence type="ECO:0000256" key="2">
    <source>
        <dbReference type="ARBA" id="ARBA00022490"/>
    </source>
</evidence>
<evidence type="ECO:0000256" key="8">
    <source>
        <dbReference type="SAM" id="MobiDB-lite"/>
    </source>
</evidence>
<dbReference type="GO" id="GO:0005634">
    <property type="term" value="C:nucleus"/>
    <property type="evidence" value="ECO:0007669"/>
    <property type="project" value="TreeGrafter"/>
</dbReference>
<dbReference type="Gene3D" id="3.40.850.10">
    <property type="entry name" value="Kinesin motor domain"/>
    <property type="match status" value="1"/>
</dbReference>
<dbReference type="GO" id="GO:0007018">
    <property type="term" value="P:microtubule-based movement"/>
    <property type="evidence" value="ECO:0007669"/>
    <property type="project" value="InterPro"/>
</dbReference>
<comment type="caution">
    <text evidence="10">The sequence shown here is derived from an EMBL/GenBank/DDBJ whole genome shotgun (WGS) entry which is preliminary data.</text>
</comment>
<dbReference type="InterPro" id="IPR047149">
    <property type="entry name" value="KIF11-like"/>
</dbReference>
<dbReference type="PANTHER" id="PTHR47970:SF26">
    <property type="entry name" value="KINESIN-LIKE PROTEIN KIF11"/>
    <property type="match status" value="1"/>
</dbReference>
<reference evidence="10 11" key="1">
    <citation type="submission" date="2019-09" db="EMBL/GenBank/DDBJ databases">
        <title>Bird 10,000 Genomes (B10K) Project - Family phase.</title>
        <authorList>
            <person name="Zhang G."/>
        </authorList>
    </citation>
    <scope>NUCLEOTIDE SEQUENCE [LARGE SCALE GENOMIC DNA]</scope>
    <source>
        <strain evidence="10">B10K-CU-031-22</strain>
    </source>
</reference>
<sequence length="131" mass="14922">HSYGQTGTGKTFTMEGERSPNEEYTWEEDPLAGIIPRTLHQIFEKLTVNGTEFSVKVSLLEIYNEELFDLLNPTPDVGERLQMFDDPRNKRGVIIKGLEEVTVHNKNQVYQILERGAAKRTTAATYLNAYS</sequence>
<protein>
    <submittedName>
        <fullName evidence="10">KIF11 protein</fullName>
    </submittedName>
</protein>
<evidence type="ECO:0000256" key="6">
    <source>
        <dbReference type="ARBA" id="ARBA00023212"/>
    </source>
</evidence>
<evidence type="ECO:0000256" key="1">
    <source>
        <dbReference type="ARBA" id="ARBA00004245"/>
    </source>
</evidence>
<dbReference type="InterPro" id="IPR036961">
    <property type="entry name" value="Kinesin_motor_dom_sf"/>
</dbReference>
<dbReference type="Pfam" id="PF00225">
    <property type="entry name" value="Kinesin"/>
    <property type="match status" value="1"/>
</dbReference>
<dbReference type="GO" id="GO:0008574">
    <property type="term" value="F:plus-end-directed microtubule motor activity"/>
    <property type="evidence" value="ECO:0007669"/>
    <property type="project" value="TreeGrafter"/>
</dbReference>
<dbReference type="GO" id="GO:0051231">
    <property type="term" value="P:spindle elongation"/>
    <property type="evidence" value="ECO:0007669"/>
    <property type="project" value="TreeGrafter"/>
</dbReference>
<accession>A0A7K5G3S0</accession>
<proteinExistence type="inferred from homology"/>
<evidence type="ECO:0000256" key="5">
    <source>
        <dbReference type="ARBA" id="ARBA00023175"/>
    </source>
</evidence>
<feature type="compositionally biased region" description="Polar residues" evidence="8">
    <location>
        <begin position="1"/>
        <end position="11"/>
    </location>
</feature>
<evidence type="ECO:0000313" key="10">
    <source>
        <dbReference type="EMBL" id="NWS51810.1"/>
    </source>
</evidence>